<proteinExistence type="predicted"/>
<dbReference type="OrthoDB" id="262193at2759"/>
<name>A0A1X0P3D9_9TRYP</name>
<evidence type="ECO:0000259" key="2">
    <source>
        <dbReference type="PROSITE" id="PS51186"/>
    </source>
</evidence>
<dbReference type="GeneID" id="39983590"/>
<dbReference type="EMBL" id="NBCO01000007">
    <property type="protein sequence ID" value="ORC90940.1"/>
    <property type="molecule type" value="Genomic_DNA"/>
</dbReference>
<dbReference type="SUPFAM" id="SSF55729">
    <property type="entry name" value="Acyl-CoA N-acyltransferases (Nat)"/>
    <property type="match status" value="1"/>
</dbReference>
<dbReference type="AlphaFoldDB" id="A0A1X0P3D9"/>
<evidence type="ECO:0000256" key="1">
    <source>
        <dbReference type="SAM" id="MobiDB-lite"/>
    </source>
</evidence>
<dbReference type="Proteomes" id="UP000192257">
    <property type="component" value="Unassembled WGS sequence"/>
</dbReference>
<evidence type="ECO:0000313" key="3">
    <source>
        <dbReference type="EMBL" id="ORC90940.1"/>
    </source>
</evidence>
<organism evidence="3 4">
    <name type="scientific">Trypanosoma theileri</name>
    <dbReference type="NCBI Taxonomy" id="67003"/>
    <lineage>
        <taxon>Eukaryota</taxon>
        <taxon>Discoba</taxon>
        <taxon>Euglenozoa</taxon>
        <taxon>Kinetoplastea</taxon>
        <taxon>Metakinetoplastina</taxon>
        <taxon>Trypanosomatida</taxon>
        <taxon>Trypanosomatidae</taxon>
        <taxon>Trypanosoma</taxon>
    </lineage>
</organism>
<comment type="caution">
    <text evidence="3">The sequence shown here is derived from an EMBL/GenBank/DDBJ whole genome shotgun (WGS) entry which is preliminary data.</text>
</comment>
<feature type="region of interest" description="Disordered" evidence="1">
    <location>
        <begin position="186"/>
        <end position="206"/>
    </location>
</feature>
<dbReference type="Gene3D" id="3.40.630.30">
    <property type="match status" value="1"/>
</dbReference>
<dbReference type="PROSITE" id="PS51186">
    <property type="entry name" value="GNAT"/>
    <property type="match status" value="1"/>
</dbReference>
<dbReference type="InterPro" id="IPR016181">
    <property type="entry name" value="Acyl_CoA_acyltransferase"/>
</dbReference>
<accession>A0A1X0P3D9</accession>
<evidence type="ECO:0000313" key="4">
    <source>
        <dbReference type="Proteomes" id="UP000192257"/>
    </source>
</evidence>
<sequence>MDTRDIPSTRSGTEDPKRVGFTYRNVQKKLDSMVYQSVVDTIDKWDFFPYPLCTRQQLEEVDLYMVAYRNREDTLTAANTAKETEAAIETAMEVHNPAEEIVGVVGVVWVPLTPGEHLEGYIQVVLVEPQFRKCRIARHLLERTLKMREGGDPRRQILRWRLHTMSPSQNTTQYLRSLLNSSFTRKNITSGEKEEEEEEEKEEKKQQMDQVEELLAAVPRVYESFGFTVRRYVYNYYERSADAMEMVKCVEGVRKRR</sequence>
<dbReference type="VEuPathDB" id="TriTrypDB:TM35_000073640"/>
<dbReference type="RefSeq" id="XP_028885006.1">
    <property type="nucleotide sequence ID" value="XM_029023810.1"/>
</dbReference>
<dbReference type="InterPro" id="IPR000182">
    <property type="entry name" value="GNAT_dom"/>
</dbReference>
<keyword evidence="4" id="KW-1185">Reference proteome</keyword>
<feature type="domain" description="N-acetyltransferase" evidence="2">
    <location>
        <begin position="53"/>
        <end position="251"/>
    </location>
</feature>
<reference evidence="3 4" key="1">
    <citation type="submission" date="2017-03" db="EMBL/GenBank/DDBJ databases">
        <title>An alternative strategy for trypanosome survival in the mammalian bloodstream revealed through genome and transcriptome analysis of the ubiquitous bovine parasite Trypanosoma (Megatrypanum) theileri.</title>
        <authorList>
            <person name="Kelly S."/>
            <person name="Ivens A."/>
            <person name="Mott A."/>
            <person name="O'Neill E."/>
            <person name="Emms D."/>
            <person name="Macleod O."/>
            <person name="Voorheis P."/>
            <person name="Matthews J."/>
            <person name="Matthews K."/>
            <person name="Carrington M."/>
        </authorList>
    </citation>
    <scope>NUCLEOTIDE SEQUENCE [LARGE SCALE GENOMIC DNA]</scope>
    <source>
        <strain evidence="3">Edinburgh</strain>
    </source>
</reference>
<gene>
    <name evidence="3" type="ORF">TM35_000073640</name>
</gene>
<dbReference type="GO" id="GO:0016747">
    <property type="term" value="F:acyltransferase activity, transferring groups other than amino-acyl groups"/>
    <property type="evidence" value="ECO:0007669"/>
    <property type="project" value="InterPro"/>
</dbReference>
<protein>
    <recommendedName>
        <fullName evidence="2">N-acetyltransferase domain-containing protein</fullName>
    </recommendedName>
</protein>